<protein>
    <submittedName>
        <fullName evidence="2">Uncharacterized protein</fullName>
    </submittedName>
</protein>
<evidence type="ECO:0000313" key="3">
    <source>
        <dbReference type="Proteomes" id="UP000799291"/>
    </source>
</evidence>
<proteinExistence type="predicted"/>
<gene>
    <name evidence="2" type="ORF">K458DRAFT_395666</name>
</gene>
<dbReference type="AlphaFoldDB" id="A0A6G1IHN8"/>
<evidence type="ECO:0000313" key="2">
    <source>
        <dbReference type="EMBL" id="KAF2677747.1"/>
    </source>
</evidence>
<dbReference type="EMBL" id="MU005619">
    <property type="protein sequence ID" value="KAF2677747.1"/>
    <property type="molecule type" value="Genomic_DNA"/>
</dbReference>
<evidence type="ECO:0000256" key="1">
    <source>
        <dbReference type="SAM" id="MobiDB-lite"/>
    </source>
</evidence>
<reference evidence="2" key="1">
    <citation type="journal article" date="2020" name="Stud. Mycol.">
        <title>101 Dothideomycetes genomes: a test case for predicting lifestyles and emergence of pathogens.</title>
        <authorList>
            <person name="Haridas S."/>
            <person name="Albert R."/>
            <person name="Binder M."/>
            <person name="Bloem J."/>
            <person name="Labutti K."/>
            <person name="Salamov A."/>
            <person name="Andreopoulos B."/>
            <person name="Baker S."/>
            <person name="Barry K."/>
            <person name="Bills G."/>
            <person name="Bluhm B."/>
            <person name="Cannon C."/>
            <person name="Castanera R."/>
            <person name="Culley D."/>
            <person name="Daum C."/>
            <person name="Ezra D."/>
            <person name="Gonzalez J."/>
            <person name="Henrissat B."/>
            <person name="Kuo A."/>
            <person name="Liang C."/>
            <person name="Lipzen A."/>
            <person name="Lutzoni F."/>
            <person name="Magnuson J."/>
            <person name="Mondo S."/>
            <person name="Nolan M."/>
            <person name="Ohm R."/>
            <person name="Pangilinan J."/>
            <person name="Park H.-J."/>
            <person name="Ramirez L."/>
            <person name="Alfaro M."/>
            <person name="Sun H."/>
            <person name="Tritt A."/>
            <person name="Yoshinaga Y."/>
            <person name="Zwiers L.-H."/>
            <person name="Turgeon B."/>
            <person name="Goodwin S."/>
            <person name="Spatafora J."/>
            <person name="Crous P."/>
            <person name="Grigoriev I."/>
        </authorList>
    </citation>
    <scope>NUCLEOTIDE SEQUENCE</scope>
    <source>
        <strain evidence="2">CBS 122367</strain>
    </source>
</reference>
<accession>A0A6G1IHN8</accession>
<keyword evidence="3" id="KW-1185">Reference proteome</keyword>
<dbReference type="Proteomes" id="UP000799291">
    <property type="component" value="Unassembled WGS sequence"/>
</dbReference>
<organism evidence="2 3">
    <name type="scientific">Lentithecium fluviatile CBS 122367</name>
    <dbReference type="NCBI Taxonomy" id="1168545"/>
    <lineage>
        <taxon>Eukaryota</taxon>
        <taxon>Fungi</taxon>
        <taxon>Dikarya</taxon>
        <taxon>Ascomycota</taxon>
        <taxon>Pezizomycotina</taxon>
        <taxon>Dothideomycetes</taxon>
        <taxon>Pleosporomycetidae</taxon>
        <taxon>Pleosporales</taxon>
        <taxon>Massarineae</taxon>
        <taxon>Lentitheciaceae</taxon>
        <taxon>Lentithecium</taxon>
    </lineage>
</organism>
<sequence length="181" mass="19684">MISRNPWTASTEITLGHAAALPPTVTASAPTAGATQKRKRLPTDDGSFTRDIYDAGINSHHNQLKKAKPNDYYLNHHICFANSTPTKVEATTINVSALNEGKRPTMKRRGSTLSHGMLARPDIPPVSNGGQAASGDHGNAGCGKIRSFCTAVKQRLSEWVAQRFLFCIAEEMEDHNVDMEI</sequence>
<feature type="region of interest" description="Disordered" evidence="1">
    <location>
        <begin position="21"/>
        <end position="47"/>
    </location>
</feature>
<name>A0A6G1IHN8_9PLEO</name>